<comment type="caution">
    <text evidence="10">The sequence shown here is derived from an EMBL/GenBank/DDBJ whole genome shotgun (WGS) entry which is preliminary data.</text>
</comment>
<evidence type="ECO:0000256" key="6">
    <source>
        <dbReference type="ARBA" id="ARBA00022801"/>
    </source>
</evidence>
<evidence type="ECO:0000256" key="5">
    <source>
        <dbReference type="ARBA" id="ARBA00022723"/>
    </source>
</evidence>
<evidence type="ECO:0000259" key="9">
    <source>
        <dbReference type="Pfam" id="PF13359"/>
    </source>
</evidence>
<comment type="subcellular location">
    <subcellularLocation>
        <location evidence="2">Nucleus</location>
    </subcellularLocation>
</comment>
<evidence type="ECO:0000256" key="7">
    <source>
        <dbReference type="ARBA" id="ARBA00023242"/>
    </source>
</evidence>
<dbReference type="GO" id="GO:0016787">
    <property type="term" value="F:hydrolase activity"/>
    <property type="evidence" value="ECO:0007669"/>
    <property type="project" value="UniProtKB-KW"/>
</dbReference>
<feature type="region of interest" description="Disordered" evidence="8">
    <location>
        <begin position="15"/>
        <end position="35"/>
    </location>
</feature>
<dbReference type="AlphaFoldDB" id="A0A9J6D0E8"/>
<keyword evidence="5" id="KW-0479">Metal-binding</keyword>
<keyword evidence="4" id="KW-0540">Nuclease</keyword>
<dbReference type="PANTHER" id="PTHR22930:SF85">
    <property type="entry name" value="GH03217P-RELATED"/>
    <property type="match status" value="1"/>
</dbReference>
<dbReference type="EMBL" id="JABSTU010004018">
    <property type="protein sequence ID" value="KAH7964344.1"/>
    <property type="molecule type" value="Genomic_DNA"/>
</dbReference>
<gene>
    <name evidence="10" type="ORF">HPB51_027416</name>
</gene>
<dbReference type="VEuPathDB" id="VectorBase:LOC119163623"/>
<evidence type="ECO:0000313" key="11">
    <source>
        <dbReference type="Proteomes" id="UP000821866"/>
    </source>
</evidence>
<evidence type="ECO:0000256" key="4">
    <source>
        <dbReference type="ARBA" id="ARBA00022722"/>
    </source>
</evidence>
<accession>A0A9J6D0E8</accession>
<evidence type="ECO:0000256" key="1">
    <source>
        <dbReference type="ARBA" id="ARBA00001968"/>
    </source>
</evidence>
<feature type="region of interest" description="Disordered" evidence="8">
    <location>
        <begin position="52"/>
        <end position="75"/>
    </location>
</feature>
<reference evidence="10" key="1">
    <citation type="journal article" date="2020" name="Cell">
        <title>Large-Scale Comparative Analyses of Tick Genomes Elucidate Their Genetic Diversity and Vector Capacities.</title>
        <authorList>
            <consortium name="Tick Genome and Microbiome Consortium (TIGMIC)"/>
            <person name="Jia N."/>
            <person name="Wang J."/>
            <person name="Shi W."/>
            <person name="Du L."/>
            <person name="Sun Y."/>
            <person name="Zhan W."/>
            <person name="Jiang J.F."/>
            <person name="Wang Q."/>
            <person name="Zhang B."/>
            <person name="Ji P."/>
            <person name="Bell-Sakyi L."/>
            <person name="Cui X.M."/>
            <person name="Yuan T.T."/>
            <person name="Jiang B.G."/>
            <person name="Yang W.F."/>
            <person name="Lam T.T."/>
            <person name="Chang Q.C."/>
            <person name="Ding S.J."/>
            <person name="Wang X.J."/>
            <person name="Zhu J.G."/>
            <person name="Ruan X.D."/>
            <person name="Zhao L."/>
            <person name="Wei J.T."/>
            <person name="Ye R.Z."/>
            <person name="Que T.C."/>
            <person name="Du C.H."/>
            <person name="Zhou Y.H."/>
            <person name="Cheng J.X."/>
            <person name="Dai P.F."/>
            <person name="Guo W.B."/>
            <person name="Han X.H."/>
            <person name="Huang E.J."/>
            <person name="Li L.F."/>
            <person name="Wei W."/>
            <person name="Gao Y.C."/>
            <person name="Liu J.Z."/>
            <person name="Shao H.Z."/>
            <person name="Wang X."/>
            <person name="Wang C.C."/>
            <person name="Yang T.C."/>
            <person name="Huo Q.B."/>
            <person name="Li W."/>
            <person name="Chen H.Y."/>
            <person name="Chen S.E."/>
            <person name="Zhou L.G."/>
            <person name="Ni X.B."/>
            <person name="Tian J.H."/>
            <person name="Sheng Y."/>
            <person name="Liu T."/>
            <person name="Pan Y.S."/>
            <person name="Xia L.Y."/>
            <person name="Li J."/>
            <person name="Zhao F."/>
            <person name="Cao W.C."/>
        </authorList>
    </citation>
    <scope>NUCLEOTIDE SEQUENCE</scope>
    <source>
        <strain evidence="10">Rmic-2018</strain>
    </source>
</reference>
<dbReference type="InterPro" id="IPR045249">
    <property type="entry name" value="HARBI1-like"/>
</dbReference>
<evidence type="ECO:0000313" key="10">
    <source>
        <dbReference type="EMBL" id="KAH7964344.1"/>
    </source>
</evidence>
<keyword evidence="11" id="KW-1185">Reference proteome</keyword>
<dbReference type="GO" id="GO:0005634">
    <property type="term" value="C:nucleus"/>
    <property type="evidence" value="ECO:0007669"/>
    <property type="project" value="UniProtKB-SubCell"/>
</dbReference>
<evidence type="ECO:0000256" key="2">
    <source>
        <dbReference type="ARBA" id="ARBA00004123"/>
    </source>
</evidence>
<feature type="compositionally biased region" description="Low complexity" evidence="8">
    <location>
        <begin position="57"/>
        <end position="71"/>
    </location>
</feature>
<organism evidence="10 11">
    <name type="scientific">Rhipicephalus microplus</name>
    <name type="common">Cattle tick</name>
    <name type="synonym">Boophilus microplus</name>
    <dbReference type="NCBI Taxonomy" id="6941"/>
    <lineage>
        <taxon>Eukaryota</taxon>
        <taxon>Metazoa</taxon>
        <taxon>Ecdysozoa</taxon>
        <taxon>Arthropoda</taxon>
        <taxon>Chelicerata</taxon>
        <taxon>Arachnida</taxon>
        <taxon>Acari</taxon>
        <taxon>Parasitiformes</taxon>
        <taxon>Ixodida</taxon>
        <taxon>Ixodoidea</taxon>
        <taxon>Ixodidae</taxon>
        <taxon>Rhipicephalinae</taxon>
        <taxon>Rhipicephalus</taxon>
        <taxon>Boophilus</taxon>
    </lineage>
</organism>
<dbReference type="Proteomes" id="UP000821866">
    <property type="component" value="Unassembled WGS sequence"/>
</dbReference>
<protein>
    <recommendedName>
        <fullName evidence="9">DDE Tnp4 domain-containing protein</fullName>
    </recommendedName>
</protein>
<proteinExistence type="inferred from homology"/>
<dbReference type="Pfam" id="PF13359">
    <property type="entry name" value="DDE_Tnp_4"/>
    <property type="match status" value="1"/>
</dbReference>
<keyword evidence="7" id="KW-0539">Nucleus</keyword>
<dbReference type="InterPro" id="IPR027806">
    <property type="entry name" value="HARBI1_dom"/>
</dbReference>
<reference evidence="10" key="2">
    <citation type="submission" date="2021-09" db="EMBL/GenBank/DDBJ databases">
        <authorList>
            <person name="Jia N."/>
            <person name="Wang J."/>
            <person name="Shi W."/>
            <person name="Du L."/>
            <person name="Sun Y."/>
            <person name="Zhan W."/>
            <person name="Jiang J."/>
            <person name="Wang Q."/>
            <person name="Zhang B."/>
            <person name="Ji P."/>
            <person name="Sakyi L.B."/>
            <person name="Cui X."/>
            <person name="Yuan T."/>
            <person name="Jiang B."/>
            <person name="Yang W."/>
            <person name="Lam T.T.-Y."/>
            <person name="Chang Q."/>
            <person name="Ding S."/>
            <person name="Wang X."/>
            <person name="Zhu J."/>
            <person name="Ruan X."/>
            <person name="Zhao L."/>
            <person name="Wei J."/>
            <person name="Que T."/>
            <person name="Du C."/>
            <person name="Cheng J."/>
            <person name="Dai P."/>
            <person name="Han X."/>
            <person name="Huang E."/>
            <person name="Gao Y."/>
            <person name="Liu J."/>
            <person name="Shao H."/>
            <person name="Ye R."/>
            <person name="Li L."/>
            <person name="Wei W."/>
            <person name="Wang X."/>
            <person name="Wang C."/>
            <person name="Huo Q."/>
            <person name="Li W."/>
            <person name="Guo W."/>
            <person name="Chen H."/>
            <person name="Chen S."/>
            <person name="Zhou L."/>
            <person name="Zhou L."/>
            <person name="Ni X."/>
            <person name="Tian J."/>
            <person name="Zhou Y."/>
            <person name="Sheng Y."/>
            <person name="Liu T."/>
            <person name="Pan Y."/>
            <person name="Xia L."/>
            <person name="Li J."/>
            <person name="Zhao F."/>
            <person name="Cao W."/>
        </authorList>
    </citation>
    <scope>NUCLEOTIDE SEQUENCE</scope>
    <source>
        <strain evidence="10">Rmic-2018</strain>
        <tissue evidence="10">Larvae</tissue>
    </source>
</reference>
<dbReference type="PANTHER" id="PTHR22930">
    <property type="match status" value="1"/>
</dbReference>
<sequence>MAAAKRAWCSGSNDFNVVAADSGSERPPCLPSDSRMAEAAKRRRLAEVFDELDDVSSDSCWSSTSESSSSSSDDDDEVYAAAFQQLFSLPERRPKVEAYVTKTVASYSDEEVSHSASVLIRLLKGLFSSSSKEISASRGRSWTSWQQNSPSHRTALRTVIMVACLPSRLKNTFSPFFDTIGCVDGSYMPIRCPARKVRSVYINRHHYLSLTLQGVCDNKKRFLDASTGYPSKIHDARIFRRSRISSVLPQLCSSKYHIVGDAAYPFREYLMTPIRDYGNLDSIKKTFNARLSGTRVLIENTFGDLKNRFRQLHRLDMWTVDNMSKFIISCCVLHNLCIDCGDLPENLSRDLSLTSQTTNVDSSSSAVQVSSSSVAQQDSLLRGLASIKRDHLMIKMGLQNQQP</sequence>
<name>A0A9J6D0E8_RHIMP</name>
<feature type="domain" description="DDE Tnp4" evidence="9">
    <location>
        <begin position="183"/>
        <end position="335"/>
    </location>
</feature>
<comment type="similarity">
    <text evidence="3">Belongs to the HARBI1 family.</text>
</comment>
<evidence type="ECO:0000256" key="8">
    <source>
        <dbReference type="SAM" id="MobiDB-lite"/>
    </source>
</evidence>
<keyword evidence="6" id="KW-0378">Hydrolase</keyword>
<dbReference type="GO" id="GO:0046872">
    <property type="term" value="F:metal ion binding"/>
    <property type="evidence" value="ECO:0007669"/>
    <property type="project" value="UniProtKB-KW"/>
</dbReference>
<comment type="cofactor">
    <cofactor evidence="1">
        <name>a divalent metal cation</name>
        <dbReference type="ChEBI" id="CHEBI:60240"/>
    </cofactor>
</comment>
<evidence type="ECO:0000256" key="3">
    <source>
        <dbReference type="ARBA" id="ARBA00006958"/>
    </source>
</evidence>
<dbReference type="GO" id="GO:0004518">
    <property type="term" value="F:nuclease activity"/>
    <property type="evidence" value="ECO:0007669"/>
    <property type="project" value="UniProtKB-KW"/>
</dbReference>